<dbReference type="EMBL" id="SGJD01001799">
    <property type="protein sequence ID" value="KAB0398233.1"/>
    <property type="molecule type" value="Genomic_DNA"/>
</dbReference>
<name>A0A643CDF7_BALPH</name>
<feature type="domain" description="Transforming acidic coiled-coil-containing protein C-terminal" evidence="9">
    <location>
        <begin position="606"/>
        <end position="684"/>
    </location>
</feature>
<evidence type="ECO:0000259" key="9">
    <source>
        <dbReference type="Pfam" id="PF05010"/>
    </source>
</evidence>
<dbReference type="AlphaFoldDB" id="A0A643CDF7"/>
<evidence type="ECO:0000256" key="3">
    <source>
        <dbReference type="ARBA" id="ARBA00022490"/>
    </source>
</evidence>
<feature type="compositionally biased region" description="Basic and acidic residues" evidence="8">
    <location>
        <begin position="341"/>
        <end position="350"/>
    </location>
</feature>
<keyword evidence="3" id="KW-0963">Cytoplasm</keyword>
<evidence type="ECO:0000256" key="1">
    <source>
        <dbReference type="ARBA" id="ARBA00004245"/>
    </source>
</evidence>
<feature type="coiled-coil region" evidence="7">
    <location>
        <begin position="588"/>
        <end position="654"/>
    </location>
</feature>
<dbReference type="PANTHER" id="PTHR13924">
    <property type="entry name" value="TRANSFORMING ACIDIC COILED-COIL CONTAINING PROTEIN 1/2"/>
    <property type="match status" value="1"/>
</dbReference>
<evidence type="ECO:0000256" key="7">
    <source>
        <dbReference type="SAM" id="Coils"/>
    </source>
</evidence>
<dbReference type="InterPro" id="IPR039915">
    <property type="entry name" value="TACC"/>
</dbReference>
<evidence type="ECO:0000313" key="10">
    <source>
        <dbReference type="EMBL" id="KAB0398233.1"/>
    </source>
</evidence>
<evidence type="ECO:0000256" key="2">
    <source>
        <dbReference type="ARBA" id="ARBA00009423"/>
    </source>
</evidence>
<keyword evidence="5 7" id="KW-0175">Coiled coil</keyword>
<evidence type="ECO:0000256" key="8">
    <source>
        <dbReference type="SAM" id="MobiDB-lite"/>
    </source>
</evidence>
<dbReference type="Pfam" id="PF05010">
    <property type="entry name" value="TACC_C"/>
    <property type="match status" value="1"/>
</dbReference>
<keyword evidence="4" id="KW-0597">Phosphoprotein</keyword>
<comment type="caution">
    <text evidence="10">The sequence shown here is derived from an EMBL/GenBank/DDBJ whole genome shotgun (WGS) entry which is preliminary data.</text>
</comment>
<dbReference type="InterPro" id="IPR007707">
    <property type="entry name" value="TACC_C"/>
</dbReference>
<dbReference type="GO" id="GO:0021987">
    <property type="term" value="P:cerebral cortex development"/>
    <property type="evidence" value="ECO:0007669"/>
    <property type="project" value="TreeGrafter"/>
</dbReference>
<feature type="region of interest" description="Disordered" evidence="8">
    <location>
        <begin position="140"/>
        <end position="451"/>
    </location>
</feature>
<proteinExistence type="inferred from homology"/>
<reference evidence="10 11" key="1">
    <citation type="journal article" date="2019" name="PLoS ONE">
        <title>Genomic analyses reveal an absence of contemporary introgressive admixture between fin whales and blue whales, despite known hybrids.</title>
        <authorList>
            <person name="Westbury M.V."/>
            <person name="Petersen B."/>
            <person name="Lorenzen E.D."/>
        </authorList>
    </citation>
    <scope>NUCLEOTIDE SEQUENCE [LARGE SCALE GENOMIC DNA]</scope>
    <source>
        <strain evidence="10">FinWhale-01</strain>
    </source>
</reference>
<dbReference type="OrthoDB" id="10255048at2759"/>
<dbReference type="GO" id="GO:0007052">
    <property type="term" value="P:mitotic spindle organization"/>
    <property type="evidence" value="ECO:0007669"/>
    <property type="project" value="InterPro"/>
</dbReference>
<protein>
    <recommendedName>
        <fullName evidence="9">Transforming acidic coiled-coil-containing protein C-terminal domain-containing protein</fullName>
    </recommendedName>
</protein>
<feature type="compositionally biased region" description="Basic and acidic residues" evidence="8">
    <location>
        <begin position="220"/>
        <end position="232"/>
    </location>
</feature>
<feature type="compositionally biased region" description="Basic and acidic residues" evidence="8">
    <location>
        <begin position="170"/>
        <end position="181"/>
    </location>
</feature>
<comment type="subcellular location">
    <subcellularLocation>
        <location evidence="1">Cytoplasm</location>
        <location evidence="1">Cytoskeleton</location>
    </subcellularLocation>
</comment>
<dbReference type="Gene3D" id="1.20.5.1700">
    <property type="match status" value="2"/>
</dbReference>
<feature type="non-terminal residue" evidence="10">
    <location>
        <position position="1"/>
    </location>
</feature>
<accession>A0A643CDF7</accession>
<keyword evidence="11" id="KW-1185">Reference proteome</keyword>
<organism evidence="10 11">
    <name type="scientific">Balaenoptera physalus</name>
    <name type="common">Fin whale</name>
    <name type="synonym">Balaena physalus</name>
    <dbReference type="NCBI Taxonomy" id="9770"/>
    <lineage>
        <taxon>Eukaryota</taxon>
        <taxon>Metazoa</taxon>
        <taxon>Chordata</taxon>
        <taxon>Craniata</taxon>
        <taxon>Vertebrata</taxon>
        <taxon>Euteleostomi</taxon>
        <taxon>Mammalia</taxon>
        <taxon>Eutheria</taxon>
        <taxon>Laurasiatheria</taxon>
        <taxon>Artiodactyla</taxon>
        <taxon>Whippomorpha</taxon>
        <taxon>Cetacea</taxon>
        <taxon>Mysticeti</taxon>
        <taxon>Balaenopteridae</taxon>
        <taxon>Balaenoptera</taxon>
    </lineage>
</organism>
<comment type="similarity">
    <text evidence="2">Belongs to the TACC family.</text>
</comment>
<feature type="compositionally biased region" description="Basic and acidic residues" evidence="8">
    <location>
        <begin position="381"/>
        <end position="390"/>
    </location>
</feature>
<dbReference type="GO" id="GO:0005737">
    <property type="term" value="C:cytoplasm"/>
    <property type="evidence" value="ECO:0007669"/>
    <property type="project" value="TreeGrafter"/>
</dbReference>
<dbReference type="PANTHER" id="PTHR13924:SF4">
    <property type="entry name" value="TRANSFORMING ACIDIC COILED-COIL-CONTAINING PROTEIN 3"/>
    <property type="match status" value="1"/>
</dbReference>
<sequence>ASAAEPEISGRQRAPQSLPARKRPFPYVRLASRGYREFRMSLHIFSDENVTGDKSTENCDFLFSPPELTGRSSVLRLSQKENVPPKSTAKAMKVTFQTPLRDPQTHRILSPSTGSKLEACFALGDTIGLENCHQVWTQKENQQFTKETDTRTTNGILQKPAVADANSPSEDMRPASDDRRCSGPSLAPLACLDPASSSQMPESVENPEASPGQTSGSPEHTQEEHVHPHSLEESATSTSTILEDPPGMASQDRTEDLLRTTGENSSGVPAPSAGAASAPSTHPGEARGAEPLVDPPGEAPAGSKVTASREDTAPAGPVEAGGATFPSPQREEAEGQTADSLRSEPIRLEFDFSDATSKKPPPLRKQGKTPALRPPSRRPAARQEKEEKALMEAGEGPDPPPRGPNILDRGKLDDPDCNPAGGDGEARPPGHPRSGPATEASSPSRPVPTPWGRRSAAEVLAAGAELALVSPGHPARGVRLAAGVSLSVLGTGAEVDYLEQFGASSSLGRPLRTQTARVFSSGLSARGTDAHSSGSPLEAQLLDLDFAGAPGVGAMQKENEALRGSCTALQEKILEMGKIMDGFEGTVYQAMEEAQKQKELAKAEIQKNEESLKKCVEDSIGRLEKEGQRYQALKAHAEEKLQLANEEITQVRSKAQAEALALQAVLRKEQMRVHSLEKVVEQKVGTGAPRVQAECGKSSPPGSRSSGPAPSSERWEKSRDLIFLLQTKENDELTRICDDLISKMERI</sequence>
<evidence type="ECO:0000256" key="6">
    <source>
        <dbReference type="ARBA" id="ARBA00023212"/>
    </source>
</evidence>
<feature type="compositionally biased region" description="Low complexity" evidence="8">
    <location>
        <begin position="698"/>
        <end position="712"/>
    </location>
</feature>
<dbReference type="Proteomes" id="UP000437017">
    <property type="component" value="Unassembled WGS sequence"/>
</dbReference>
<dbReference type="InterPro" id="IPR057663">
    <property type="entry name" value="TACC3_Aurora-A_bind"/>
</dbReference>
<dbReference type="Pfam" id="PF25777">
    <property type="entry name" value="Aurora-A_bind_TACC3"/>
    <property type="match status" value="1"/>
</dbReference>
<feature type="compositionally biased region" description="Low complexity" evidence="8">
    <location>
        <begin position="265"/>
        <end position="280"/>
    </location>
</feature>
<feature type="region of interest" description="Disordered" evidence="8">
    <location>
        <begin position="685"/>
        <end position="715"/>
    </location>
</feature>
<dbReference type="GO" id="GO:0005856">
    <property type="term" value="C:cytoskeleton"/>
    <property type="evidence" value="ECO:0007669"/>
    <property type="project" value="UniProtKB-SubCell"/>
</dbReference>
<keyword evidence="6" id="KW-0206">Cytoskeleton</keyword>
<dbReference type="GO" id="GO:0007097">
    <property type="term" value="P:nuclear migration"/>
    <property type="evidence" value="ECO:0007669"/>
    <property type="project" value="TreeGrafter"/>
</dbReference>
<gene>
    <name evidence="10" type="ORF">E2I00_008823</name>
</gene>
<evidence type="ECO:0000256" key="5">
    <source>
        <dbReference type="ARBA" id="ARBA00023054"/>
    </source>
</evidence>
<evidence type="ECO:0000256" key="4">
    <source>
        <dbReference type="ARBA" id="ARBA00022553"/>
    </source>
</evidence>
<feature type="region of interest" description="Disordered" evidence="8">
    <location>
        <begin position="1"/>
        <end position="23"/>
    </location>
</feature>
<evidence type="ECO:0000313" key="11">
    <source>
        <dbReference type="Proteomes" id="UP000437017"/>
    </source>
</evidence>
<feature type="compositionally biased region" description="Polar residues" evidence="8">
    <location>
        <begin position="140"/>
        <end position="156"/>
    </location>
</feature>